<keyword evidence="7" id="KW-0067">ATP-binding</keyword>
<evidence type="ECO:0000256" key="3">
    <source>
        <dbReference type="ARBA" id="ARBA00022723"/>
    </source>
</evidence>
<proteinExistence type="inferred from homology"/>
<dbReference type="SUPFAM" id="SSF57667">
    <property type="entry name" value="beta-beta-alpha zinc fingers"/>
    <property type="match status" value="1"/>
</dbReference>
<dbReference type="Gene3D" id="1.10.20.140">
    <property type="match status" value="1"/>
</dbReference>
<evidence type="ECO:0000259" key="9">
    <source>
        <dbReference type="PROSITE" id="PS00028"/>
    </source>
</evidence>
<keyword evidence="11" id="KW-1185">Reference proteome</keyword>
<dbReference type="Pfam" id="PF12171">
    <property type="entry name" value="zf-C2H2_jaz"/>
    <property type="match status" value="1"/>
</dbReference>
<feature type="domain" description="C2H2-type" evidence="9">
    <location>
        <begin position="428"/>
        <end position="450"/>
    </location>
</feature>
<feature type="compositionally biased region" description="Basic and acidic residues" evidence="8">
    <location>
        <begin position="171"/>
        <end position="183"/>
    </location>
</feature>
<keyword evidence="3" id="KW-0479">Metal-binding</keyword>
<feature type="compositionally biased region" description="Basic residues" evidence="8">
    <location>
        <begin position="450"/>
        <end position="459"/>
    </location>
</feature>
<feature type="region of interest" description="Disordered" evidence="8">
    <location>
        <begin position="159"/>
        <end position="183"/>
    </location>
</feature>
<dbReference type="InterPro" id="IPR039657">
    <property type="entry name" value="Dimethylallyltransferase"/>
</dbReference>
<dbReference type="InterPro" id="IPR013087">
    <property type="entry name" value="Znf_C2H2_type"/>
</dbReference>
<gene>
    <name evidence="10" type="ORF">HHUSO_G26531</name>
</gene>
<evidence type="ECO:0000256" key="5">
    <source>
        <dbReference type="ARBA" id="ARBA00022771"/>
    </source>
</evidence>
<keyword evidence="2" id="KW-0808">Transferase</keyword>
<keyword evidence="6" id="KW-0862">Zinc</keyword>
<dbReference type="Pfam" id="PF01715">
    <property type="entry name" value="IPPT"/>
    <property type="match status" value="1"/>
</dbReference>
<accession>A0ABR0YNX5</accession>
<keyword evidence="4" id="KW-0547">Nucleotide-binding</keyword>
<evidence type="ECO:0000256" key="8">
    <source>
        <dbReference type="SAM" id="MobiDB-lite"/>
    </source>
</evidence>
<evidence type="ECO:0000313" key="11">
    <source>
        <dbReference type="Proteomes" id="UP001369086"/>
    </source>
</evidence>
<sequence length="560" mass="62948">MVTVPRALSVLPRCLLACSTMAAAAAVHHTLKQSVLPPLVVILGATGTAKSKLAIEIGRRLRGEIISADSMQVYKGLDIITNKVTSEEQALCKHHMISFVDPLVTTYTIVDFRNKALSLISFKQGLYLEREKMPIIVGGTNYYIESLLWKVLIDTKQEGGSDGEGDGEGGGEGRRGDSPSRKAELEKLDGQELHRRLTEVDPEMAAMLHPHDKRKMARSLQVFQDTGIPHSKLLKEQRKQAGGGGLGGPLRFHNSCIFWLHADLEALDERLEKRVDEMLSAGLIEELRDFHNRFNEQKIQNDSKDYQHGIFQSIGFKEFHEYLTVDCSAPEDSREKLLRKGVEALKQATKRYARKQNKWIRNRFLNRPGLNVPPVYRLDVSDVSHWDETVLNPAMQILLSLIKGEPPTAQPLRMTSEGNRNKRSRHTCDLCDKVIIGDMEWTAHLKSKNHLHHVKKKRKLESTGAPQSNAGGWAPSPVCQPLESPTAPQKERTQLLLPSSSEMPSETQQPVCGQGKRLRLVYWMALKLEVLIGLSLPDPKPPFLSTPLSREMNTWRLTQC</sequence>
<evidence type="ECO:0000256" key="4">
    <source>
        <dbReference type="ARBA" id="ARBA00022741"/>
    </source>
</evidence>
<dbReference type="InterPro" id="IPR003604">
    <property type="entry name" value="Matrin/U1-like-C_Znf_C2H2"/>
</dbReference>
<evidence type="ECO:0000256" key="2">
    <source>
        <dbReference type="ARBA" id="ARBA00022679"/>
    </source>
</evidence>
<comment type="similarity">
    <text evidence="1">Belongs to the IPP transferase family.</text>
</comment>
<dbReference type="PANTHER" id="PTHR11088">
    <property type="entry name" value="TRNA DIMETHYLALLYLTRANSFERASE"/>
    <property type="match status" value="1"/>
</dbReference>
<dbReference type="SMART" id="SM00451">
    <property type="entry name" value="ZnF_U1"/>
    <property type="match status" value="1"/>
</dbReference>
<dbReference type="EMBL" id="JAHFZB010000026">
    <property type="protein sequence ID" value="KAK6474312.1"/>
    <property type="molecule type" value="Genomic_DNA"/>
</dbReference>
<dbReference type="InterPro" id="IPR036236">
    <property type="entry name" value="Znf_C2H2_sf"/>
</dbReference>
<keyword evidence="5" id="KW-0863">Zinc-finger</keyword>
<evidence type="ECO:0000313" key="10">
    <source>
        <dbReference type="EMBL" id="KAK6474312.1"/>
    </source>
</evidence>
<dbReference type="SUPFAM" id="SSF52540">
    <property type="entry name" value="P-loop containing nucleoside triphosphate hydrolases"/>
    <property type="match status" value="1"/>
</dbReference>
<dbReference type="PANTHER" id="PTHR11088:SF89">
    <property type="entry name" value="TRNA DIMETHYLALLYLTRANSFERASE"/>
    <property type="match status" value="1"/>
</dbReference>
<organism evidence="10 11">
    <name type="scientific">Huso huso</name>
    <name type="common">Beluga</name>
    <name type="synonym">Acipenser huso</name>
    <dbReference type="NCBI Taxonomy" id="61971"/>
    <lineage>
        <taxon>Eukaryota</taxon>
        <taxon>Metazoa</taxon>
        <taxon>Chordata</taxon>
        <taxon>Craniata</taxon>
        <taxon>Vertebrata</taxon>
        <taxon>Euteleostomi</taxon>
        <taxon>Actinopterygii</taxon>
        <taxon>Chondrostei</taxon>
        <taxon>Acipenseriformes</taxon>
        <taxon>Acipenseridae</taxon>
        <taxon>Huso</taxon>
    </lineage>
</organism>
<name>A0ABR0YNX5_HUSHU</name>
<reference evidence="10 11" key="1">
    <citation type="submission" date="2021-05" db="EMBL/GenBank/DDBJ databases">
        <authorList>
            <person name="Zahm M."/>
            <person name="Klopp C."/>
            <person name="Cabau C."/>
            <person name="Kuhl H."/>
            <person name="Suciu R."/>
            <person name="Ciorpac M."/>
            <person name="Holostenco D."/>
            <person name="Gessner J."/>
            <person name="Wuertz S."/>
            <person name="Hohne C."/>
            <person name="Stock M."/>
            <person name="Gislard M."/>
            <person name="Lluch J."/>
            <person name="Milhes M."/>
            <person name="Lampietro C."/>
            <person name="Lopez Roques C."/>
            <person name="Donnadieu C."/>
            <person name="Du K."/>
            <person name="Schartl M."/>
            <person name="Guiguen Y."/>
        </authorList>
    </citation>
    <scope>NUCLEOTIDE SEQUENCE [LARGE SCALE GENOMIC DNA]</scope>
    <source>
        <strain evidence="10">Hh-F2</strain>
        <tissue evidence="10">Blood</tissue>
    </source>
</reference>
<dbReference type="Gene3D" id="3.40.50.300">
    <property type="entry name" value="P-loop containing nucleotide triphosphate hydrolases"/>
    <property type="match status" value="1"/>
</dbReference>
<dbReference type="PROSITE" id="PS00028">
    <property type="entry name" value="ZINC_FINGER_C2H2_1"/>
    <property type="match status" value="1"/>
</dbReference>
<evidence type="ECO:0000256" key="7">
    <source>
        <dbReference type="ARBA" id="ARBA00022840"/>
    </source>
</evidence>
<comment type="caution">
    <text evidence="10">The sequence shown here is derived from an EMBL/GenBank/DDBJ whole genome shotgun (WGS) entry which is preliminary data.</text>
</comment>
<dbReference type="Gene3D" id="3.30.160.60">
    <property type="entry name" value="Classic Zinc Finger"/>
    <property type="match status" value="1"/>
</dbReference>
<evidence type="ECO:0000256" key="1">
    <source>
        <dbReference type="ARBA" id="ARBA00005842"/>
    </source>
</evidence>
<feature type="region of interest" description="Disordered" evidence="8">
    <location>
        <begin position="450"/>
        <end position="493"/>
    </location>
</feature>
<dbReference type="InterPro" id="IPR027417">
    <property type="entry name" value="P-loop_NTPase"/>
</dbReference>
<dbReference type="Proteomes" id="UP001369086">
    <property type="component" value="Unassembled WGS sequence"/>
</dbReference>
<evidence type="ECO:0000256" key="6">
    <source>
        <dbReference type="ARBA" id="ARBA00022833"/>
    </source>
</evidence>
<dbReference type="InterPro" id="IPR022755">
    <property type="entry name" value="Znf_C2H2_jaz"/>
</dbReference>
<protein>
    <submittedName>
        <fullName evidence="10">tRNA dimethylallyltransferase</fullName>
    </submittedName>
</protein>
<dbReference type="InterPro" id="IPR018022">
    <property type="entry name" value="IPT"/>
</dbReference>
<dbReference type="HAMAP" id="MF_00185">
    <property type="entry name" value="IPP_trans"/>
    <property type="match status" value="1"/>
</dbReference>